<feature type="transmembrane region" description="Helical" evidence="6">
    <location>
        <begin position="173"/>
        <end position="194"/>
    </location>
</feature>
<reference evidence="8" key="2">
    <citation type="submission" date="2025-05" db="UniProtKB">
        <authorList>
            <consortium name="EnsemblMetazoa"/>
        </authorList>
    </citation>
    <scope>IDENTIFICATION</scope>
    <source>
        <strain evidence="8">Foshan</strain>
    </source>
</reference>
<feature type="region of interest" description="Disordered" evidence="5">
    <location>
        <begin position="1"/>
        <end position="21"/>
    </location>
</feature>
<evidence type="ECO:0000256" key="5">
    <source>
        <dbReference type="SAM" id="MobiDB-lite"/>
    </source>
</evidence>
<feature type="transmembrane region" description="Helical" evidence="6">
    <location>
        <begin position="314"/>
        <end position="334"/>
    </location>
</feature>
<sequence>MATNPIHGGASAADQQELSDGSEQDFRERLPNVYSVMVPQLRTVCSTSTVRRRFHVLEWLPKYRANYILSDIIAGVTVTLTAIPQSIAYGILANLQPQDGIYSNLVGCFMYFLFGSVKDVTVAPTSIMAIMIQGVVAELGPGAALLTLIAGCVTFLFGLLNLGFLVRFISMPVITGFTTAACLTIGSAQLRALFGISSKGKSSDFIDAWENVIQHIGETRLWDALLGFSSIAFLVILRLTKDCGQGRWKTFFMYLSLLRNAMVVVIGAVLAYAFSLSGTQPFILTGHVEAGLPPFHVPPLSVTNNGTYYGFSDMISVMGTSIITIPLVSTLEIISIGKAFSKDKIVDATQEMIAQGMCNIAVAFFSPLPVAGSFTRTAINNSSGVKTSLGCAVTTAMLLLALAVLTDAFYYIPKATLASVVIAAMIFMVDYRGMAEIWRVKKLDMIPFLGTVIAGVFLGLDYGILIGIALNCCFLLHLMSAPKIDLQLSLVDDIRVLVVRPAMDLTFSSAEYLRDRVVQAVVNDYENPVDLVVLDGSRVNFVDTTVVKNLASTENDLRSRHVGLALWRWRRSTAGGLVRLRDGFRALLVNAGDLDAVVQQWKASAEGYLKEATE</sequence>
<feature type="transmembrane region" description="Helical" evidence="6">
    <location>
        <begin position="417"/>
        <end position="434"/>
    </location>
</feature>
<accession>A0ABM1YVS5</accession>
<protein>
    <recommendedName>
        <fullName evidence="7">STAS domain-containing protein</fullName>
    </recommendedName>
</protein>
<evidence type="ECO:0000256" key="3">
    <source>
        <dbReference type="ARBA" id="ARBA00022989"/>
    </source>
</evidence>
<dbReference type="Pfam" id="PF01740">
    <property type="entry name" value="STAS"/>
    <property type="match status" value="1"/>
</dbReference>
<dbReference type="InterPro" id="IPR011547">
    <property type="entry name" value="SLC26A/SulP_dom"/>
</dbReference>
<reference evidence="9" key="1">
    <citation type="journal article" date="2015" name="Proc. Natl. Acad. Sci. U.S.A.">
        <title>Genome sequence of the Asian Tiger mosquito, Aedes albopictus, reveals insights into its biology, genetics, and evolution.</title>
        <authorList>
            <person name="Chen X.G."/>
            <person name="Jiang X."/>
            <person name="Gu J."/>
            <person name="Xu M."/>
            <person name="Wu Y."/>
            <person name="Deng Y."/>
            <person name="Zhang C."/>
            <person name="Bonizzoni M."/>
            <person name="Dermauw W."/>
            <person name="Vontas J."/>
            <person name="Armbruster P."/>
            <person name="Huang X."/>
            <person name="Yang Y."/>
            <person name="Zhang H."/>
            <person name="He W."/>
            <person name="Peng H."/>
            <person name="Liu Y."/>
            <person name="Wu K."/>
            <person name="Chen J."/>
            <person name="Lirakis M."/>
            <person name="Topalis P."/>
            <person name="Van Leeuwen T."/>
            <person name="Hall A.B."/>
            <person name="Jiang X."/>
            <person name="Thorpe C."/>
            <person name="Mueller R.L."/>
            <person name="Sun C."/>
            <person name="Waterhouse R.M."/>
            <person name="Yan G."/>
            <person name="Tu Z.J."/>
            <person name="Fang X."/>
            <person name="James A.A."/>
        </authorList>
    </citation>
    <scope>NUCLEOTIDE SEQUENCE [LARGE SCALE GENOMIC DNA]</scope>
    <source>
        <strain evidence="9">Foshan</strain>
    </source>
</reference>
<feature type="transmembrane region" description="Helical" evidence="6">
    <location>
        <begin position="446"/>
        <end position="470"/>
    </location>
</feature>
<keyword evidence="9" id="KW-1185">Reference proteome</keyword>
<proteinExistence type="predicted"/>
<dbReference type="SUPFAM" id="SSF52091">
    <property type="entry name" value="SpoIIaa-like"/>
    <property type="match status" value="1"/>
</dbReference>
<keyword evidence="3 6" id="KW-1133">Transmembrane helix</keyword>
<feature type="transmembrane region" description="Helical" evidence="6">
    <location>
        <begin position="104"/>
        <end position="132"/>
    </location>
</feature>
<dbReference type="Gene3D" id="3.30.750.24">
    <property type="entry name" value="STAS domain"/>
    <property type="match status" value="1"/>
</dbReference>
<dbReference type="CDD" id="cd07042">
    <property type="entry name" value="STAS_SulP_like_sulfate_transporter"/>
    <property type="match status" value="1"/>
</dbReference>
<dbReference type="InterPro" id="IPR001902">
    <property type="entry name" value="SLC26A/SulP_fam"/>
</dbReference>
<keyword evidence="2 6" id="KW-0812">Transmembrane</keyword>
<comment type="subcellular location">
    <subcellularLocation>
        <location evidence="1">Membrane</location>
        <topology evidence="1">Multi-pass membrane protein</topology>
    </subcellularLocation>
</comment>
<organism evidence="8 9">
    <name type="scientific">Aedes albopictus</name>
    <name type="common">Asian tiger mosquito</name>
    <name type="synonym">Stegomyia albopicta</name>
    <dbReference type="NCBI Taxonomy" id="7160"/>
    <lineage>
        <taxon>Eukaryota</taxon>
        <taxon>Metazoa</taxon>
        <taxon>Ecdysozoa</taxon>
        <taxon>Arthropoda</taxon>
        <taxon>Hexapoda</taxon>
        <taxon>Insecta</taxon>
        <taxon>Pterygota</taxon>
        <taxon>Neoptera</taxon>
        <taxon>Endopterygota</taxon>
        <taxon>Diptera</taxon>
        <taxon>Nematocera</taxon>
        <taxon>Culicoidea</taxon>
        <taxon>Culicidae</taxon>
        <taxon>Culicinae</taxon>
        <taxon>Aedini</taxon>
        <taxon>Aedes</taxon>
        <taxon>Stegomyia</taxon>
    </lineage>
</organism>
<evidence type="ECO:0000256" key="2">
    <source>
        <dbReference type="ARBA" id="ARBA00022692"/>
    </source>
</evidence>
<dbReference type="Proteomes" id="UP000069940">
    <property type="component" value="Unassembled WGS sequence"/>
</dbReference>
<dbReference type="EnsemblMetazoa" id="AALFPA23_012572.R18054">
    <property type="protein sequence ID" value="AALFPA23_012572.P18054"/>
    <property type="gene ID" value="AALFPA23_012572"/>
</dbReference>
<evidence type="ECO:0000256" key="6">
    <source>
        <dbReference type="SAM" id="Phobius"/>
    </source>
</evidence>
<feature type="transmembrane region" description="Helical" evidence="6">
    <location>
        <begin position="144"/>
        <end position="166"/>
    </location>
</feature>
<dbReference type="PANTHER" id="PTHR11814">
    <property type="entry name" value="SULFATE TRANSPORTER"/>
    <property type="match status" value="1"/>
</dbReference>
<evidence type="ECO:0000313" key="9">
    <source>
        <dbReference type="Proteomes" id="UP000069940"/>
    </source>
</evidence>
<evidence type="ECO:0000313" key="8">
    <source>
        <dbReference type="EnsemblMetazoa" id="AALFPA23_012572.P18054"/>
    </source>
</evidence>
<evidence type="ECO:0000256" key="1">
    <source>
        <dbReference type="ARBA" id="ARBA00004141"/>
    </source>
</evidence>
<name>A0ABM1YVS5_AEDAL</name>
<dbReference type="Pfam" id="PF00916">
    <property type="entry name" value="Sulfate_transp"/>
    <property type="match status" value="1"/>
</dbReference>
<feature type="transmembrane region" description="Helical" evidence="6">
    <location>
        <begin position="389"/>
        <end position="411"/>
    </location>
</feature>
<dbReference type="GeneID" id="109399854"/>
<evidence type="ECO:0000259" key="7">
    <source>
        <dbReference type="PROSITE" id="PS50801"/>
    </source>
</evidence>
<dbReference type="InterPro" id="IPR036513">
    <property type="entry name" value="STAS_dom_sf"/>
</dbReference>
<feature type="transmembrane region" description="Helical" evidence="6">
    <location>
        <begin position="251"/>
        <end position="274"/>
    </location>
</feature>
<evidence type="ECO:0000256" key="4">
    <source>
        <dbReference type="ARBA" id="ARBA00023136"/>
    </source>
</evidence>
<dbReference type="RefSeq" id="XP_019527889.3">
    <property type="nucleotide sequence ID" value="XM_019672344.3"/>
</dbReference>
<feature type="domain" description="STAS" evidence="7">
    <location>
        <begin position="496"/>
        <end position="566"/>
    </location>
</feature>
<dbReference type="InterPro" id="IPR002645">
    <property type="entry name" value="STAS_dom"/>
</dbReference>
<feature type="transmembrane region" description="Helical" evidence="6">
    <location>
        <begin position="221"/>
        <end position="239"/>
    </location>
</feature>
<dbReference type="PROSITE" id="PS50801">
    <property type="entry name" value="STAS"/>
    <property type="match status" value="1"/>
</dbReference>
<feature type="transmembrane region" description="Helical" evidence="6">
    <location>
        <begin position="67"/>
        <end position="92"/>
    </location>
</feature>
<keyword evidence="4 6" id="KW-0472">Membrane</keyword>